<dbReference type="InterPro" id="IPR052620">
    <property type="entry name" value="ELYS/MEL-28_NucAsmblyFactor"/>
</dbReference>
<dbReference type="OrthoDB" id="20729at2759"/>
<feature type="compositionally biased region" description="Low complexity" evidence="3">
    <location>
        <begin position="126"/>
        <end position="139"/>
    </location>
</feature>
<reference evidence="6" key="3">
    <citation type="submission" date="2025-09" db="UniProtKB">
        <authorList>
            <consortium name="Ensembl"/>
        </authorList>
    </citation>
    <scope>IDENTIFICATION</scope>
    <source>
        <strain evidence="6">Boxer</strain>
    </source>
</reference>
<feature type="compositionally biased region" description="Basic and acidic residues" evidence="3">
    <location>
        <begin position="2151"/>
        <end position="2163"/>
    </location>
</feature>
<dbReference type="PANTHER" id="PTHR21583">
    <property type="entry name" value="ELYS PROTEIN"/>
    <property type="match status" value="1"/>
</dbReference>
<feature type="compositionally biased region" description="Basic and acidic residues" evidence="3">
    <location>
        <begin position="15"/>
        <end position="24"/>
    </location>
</feature>
<feature type="compositionally biased region" description="Basic and acidic residues" evidence="3">
    <location>
        <begin position="2368"/>
        <end position="2378"/>
    </location>
</feature>
<dbReference type="SUPFAM" id="SSF50978">
    <property type="entry name" value="WD40 repeat-like"/>
    <property type="match status" value="1"/>
</dbReference>
<dbReference type="Reactome" id="R-CFA-2467813">
    <property type="pathway name" value="Separation of Sister Chromatids"/>
</dbReference>
<feature type="region of interest" description="Disordered" evidence="3">
    <location>
        <begin position="1975"/>
        <end position="2074"/>
    </location>
</feature>
<dbReference type="Pfam" id="PF16687">
    <property type="entry name" value="ELYS-bb"/>
    <property type="match status" value="1"/>
</dbReference>
<dbReference type="Reactome" id="R-CFA-5663220">
    <property type="pathway name" value="RHO GTPases Activate Formins"/>
</dbReference>
<proteinExistence type="predicted"/>
<accession>A0A8I3MSC3</accession>
<dbReference type="InterPro" id="IPR032040">
    <property type="entry name" value="ELYS-bb"/>
</dbReference>
<feature type="region of interest" description="Disordered" evidence="3">
    <location>
        <begin position="1441"/>
        <end position="1463"/>
    </location>
</feature>
<evidence type="ECO:0000313" key="7">
    <source>
        <dbReference type="Proteomes" id="UP000805418"/>
    </source>
</evidence>
<feature type="compositionally biased region" description="Basic residues" evidence="3">
    <location>
        <begin position="2483"/>
        <end position="2497"/>
    </location>
</feature>
<evidence type="ECO:0000256" key="2">
    <source>
        <dbReference type="ARBA" id="ARBA00023242"/>
    </source>
</evidence>
<feature type="domain" description="ELYS beta-propeller" evidence="5">
    <location>
        <begin position="252"/>
        <end position="735"/>
    </location>
</feature>
<feature type="compositionally biased region" description="Polar residues" evidence="3">
    <location>
        <begin position="2037"/>
        <end position="2049"/>
    </location>
</feature>
<gene>
    <name evidence="6" type="primary">AHCTF1</name>
</gene>
<evidence type="ECO:0000259" key="4">
    <source>
        <dbReference type="Pfam" id="PF13934"/>
    </source>
</evidence>
<reference evidence="6" key="1">
    <citation type="submission" date="2020-03" db="EMBL/GenBank/DDBJ databases">
        <title>Long-read based genome assembly of a Labrador retriever dog.</title>
        <authorList>
            <person name="Eory L."/>
            <person name="Zhang W."/>
            <person name="Schoenebeck J."/>
        </authorList>
    </citation>
    <scope>NUCLEOTIDE SEQUENCE [LARGE SCALE GENOMIC DNA]</scope>
    <source>
        <strain evidence="6">Labrador retriever</strain>
    </source>
</reference>
<keyword evidence="2" id="KW-0539">Nucleus</keyword>
<feature type="compositionally biased region" description="Basic and acidic residues" evidence="3">
    <location>
        <begin position="2345"/>
        <end position="2354"/>
    </location>
</feature>
<feature type="region of interest" description="Disordered" evidence="3">
    <location>
        <begin position="2450"/>
        <end position="2560"/>
    </location>
</feature>
<feature type="region of interest" description="Disordered" evidence="3">
    <location>
        <begin position="1517"/>
        <end position="1572"/>
    </location>
</feature>
<dbReference type="InterPro" id="IPR036322">
    <property type="entry name" value="WD40_repeat_dom_sf"/>
</dbReference>
<evidence type="ECO:0000259" key="5">
    <source>
        <dbReference type="Pfam" id="PF16687"/>
    </source>
</evidence>
<sequence length="2560" mass="280703">MLRAGPEPAGRGKQSRGEEDPEPRRGRRRRGLRSAGGPAAGGGAPGAVRLRRPARSRAEAGGAAAAACAPCLWRPCLLGDAVTDPRGRSSRAASRRLHSAAGLSGRPPCAGRGRAGGRAGARGRVRAAWASGPRASPRGAGAGAGGGGAGARGRGAGLAGQGGRRARLAGGGGRGGRRAQGAPGAAGYITTERRHMAAERRCGVHLPRRARGVPWAVETLAGLAPGEPSGPRGGLLVAVCSACSWAWLGESMRGLTAKVTSGLLPLPEVSLQALEDEVTVESVLHGKIAAGRRGLACLACGQHLEVVHSLTGERLSAYRFSGVNQQPPIILAMKEFSWQKRVGLLIGLEEAEGSVLCLYDLGVSRVVKAVVLPGRVTAIEPIVSHGGASASTQHLHPSLRWLFGVAAVVTDIGQILLIDLCLDDMSCSQNELEASDLEVVSGIPAEVPHIRETVMREGRHLCFQLVSPSGTPVSALRYISRTNQLAVGFSDGYLALWNMKSMKREYYTQLEGGRVPVYAVTFQEPENDPRNCCYLWAVQSTQDSEGDVLSLHLLQLAFGDRKCLASGQVLYEGLEYCEERYTLDLTGGMFPLRGQTSNTKLLGCQSIEKYRYHGDREEALSPDTSVSVFTWQVNIYGQGKPSMYLGLFDINRWYHAQMPDSLRSGEYLHNCSYFALWSLESVVNKTYPHYILDVLVNERSLSRGIPPSYPPPEQFFNANIYNFDATCLLNSGIVHVTCNGFQKETLRFLKKSGASLSEFIPDGYNRCLMAGLLSPRLNDTHPSSLSQEEQLEAILSAAIHTSCLGLLTGCIKKWTKEEQPNSAANLRFVLEWTWNKVVFTKEEFDRLCTPLFDGSCRFIDPQTIQSLQQCHLLLSNLNSVLNCFTTEAQEITERGLMDLHKKCLVTRLICQYTQVVLWFCHSGLLPEGLDDAVQLSRLYYNYPVIQNYYTSRRQKCERLARGKWNPDCLMIDEMVSQLGDGVERLWKRDEGGTGKYPPSSLHALLDIYLLDDVTETSKHAVTIYLLLDIMYSFPNKTDSCIESFPTAFAIPWGQVKLIQGFWLIDHNDYGSGLDLLFHPATVKPVSWQHSKIIQAFMSQGEHRQALRYIQTMKPTVSSGDDVTLHLTVLLSNKYMVEAWTFLRQHSTSVNVEALLTHTYKVCQETGLMEDLLKLPFTDLEQDCLVRFLQSSTNVRNHEFLLVHYLQRANYVSALRLNQTLKTNFSNDRDPRLRERSEVRNAIVEQYGKVLPKIQRRLAIEQAKPYHLSTSPVLREVSRPQPLSTITKQAATGTVLTRSAFISNVLSKIGEIWACTGPKGGSSAYKSPRREPSPLPHPQVPEAFVGTPILKASQKISRPLDLVVHPVHQPCQRLGFIQQTPKRSPLYLASSSLFKGSPHSPSSTLELRVLETPFVVKRAKTLAMSVTSSGFAEFTPQSILRSGLRTPPLPSPSLSPGRSVTPPLRLKETRISFMEEDMASKQTAGGADDSKTRLSVTTPLQKCGVPAKSEWLKSKAKTTDFSLNSPEKDHQEAEVRSQDTPSQILEKLDMSRESSGASTKSDQTTLEYQDAPSPGDLEGIFVASKPVSSSVELIINVAEPTKKDSDKDVFESEGASPDLEKQAGTVDDAETKNLLVAEEVLSDLNHLHRIPGVEASLCVPPAHERKILTLKSQVPVLDEGLISVETCTSAFRAAVAHGPDDSGDSGLAVSASPVISEHKPDQEGILNLQEDHKVGPDVLKPSVDFPEAQPPVPDDSPDPQEIHVTEHEELRVQDSGHEARSLSFSELYPAGTLKLQYNFDTIEQQFCDLPDNKDSAECDVAEVEGELFGAQSNFTLILEGEEGELEAGDSAASNVLAPAANAAAEEKPVCSEENSGPGCVAELPPVRTSDRESQKVETLPYVPEPIKVAIAENLLDVIKDTRSKEITSDSVEQQSIHENIPLISQRVVSKVVKSTLKTVKETSTVTINMSQLDDTISSRTRRRGRVQNLGVRSAGQEDSTAVTAPDTPGLSDIRRTRKRKEISEASEGACSEAPSVKVVSQNQQIPQNFVTPRRGRKRREDQDTLESDPPLEQGLAVTPDSKLRRVKSSQLLETAAEKMKLSSVTKKTPKGIKKSVEYQETVEMVDLDLKVSKVARRISGSTRKLRSATLEASKKTPHKPDRETNLSSVTKKKTSKGIKKSIDYLEGVEMVDLDLKVSKVDRPSGSTRKLRSANLEASVSKELKPDEKSMDQPPPVEPDRGSTKRESSMLDVPEESRFDASQPCLQAEFGRPRKRGRPRKLNPPEDAGSKAVKEVRSPKRRSGTLSSQRRSTRNTPAKRKTDVAKAALEKSALVPTADFAVGSRKKLTEKVEDPSHTGTFHGIDEETATMERDNPEEKALAAAAPPKSSRRTRTRSSKAVSFPDLSEPKNEFVFSTPVSKVPRKEKGKKIETPAQLQELVSDLSSRFVFSPPALRTRRKTTSNTSRAGDELEDDAPSVESVGRPKVKATRTAKTRQASKIKEEDNWSPPPVKIRLISPLPSPIDEVQSKPKRATAAPGRAPGRGKKKLSSFPKQVLRRKML</sequence>
<feature type="region of interest" description="Disordered" evidence="3">
    <location>
        <begin position="84"/>
        <end position="184"/>
    </location>
</feature>
<evidence type="ECO:0000256" key="1">
    <source>
        <dbReference type="ARBA" id="ARBA00004123"/>
    </source>
</evidence>
<protein>
    <submittedName>
        <fullName evidence="6">AT-hook containing transcription factor 1</fullName>
    </submittedName>
</protein>
<feature type="region of interest" description="Disordered" evidence="3">
    <location>
        <begin position="2139"/>
        <end position="2177"/>
    </location>
</feature>
<dbReference type="Reactome" id="R-CFA-9615933">
    <property type="pathway name" value="Postmitotic nuclear pore complex (NPC) reformation"/>
</dbReference>
<dbReference type="InterPro" id="IPR025151">
    <property type="entry name" value="ELYS_dom"/>
</dbReference>
<evidence type="ECO:0000256" key="3">
    <source>
        <dbReference type="SAM" id="MobiDB-lite"/>
    </source>
</evidence>
<dbReference type="Proteomes" id="UP000805418">
    <property type="component" value="Chromosome 7"/>
</dbReference>
<dbReference type="GO" id="GO:0016363">
    <property type="term" value="C:nuclear matrix"/>
    <property type="evidence" value="ECO:0007669"/>
    <property type="project" value="Ensembl"/>
</dbReference>
<name>A0A8I3MSC3_CANLF</name>
<keyword evidence="7" id="KW-1185">Reference proteome</keyword>
<feature type="compositionally biased region" description="Gly residues" evidence="3">
    <location>
        <begin position="140"/>
        <end position="174"/>
    </location>
</feature>
<feature type="compositionally biased region" description="Basic and acidic residues" evidence="3">
    <location>
        <begin position="2218"/>
        <end position="2229"/>
    </location>
</feature>
<feature type="compositionally biased region" description="Basic and acidic residues" evidence="3">
    <location>
        <begin position="2286"/>
        <end position="2296"/>
    </location>
</feature>
<reference evidence="6" key="2">
    <citation type="submission" date="2025-08" db="UniProtKB">
        <authorList>
            <consortium name="Ensembl"/>
        </authorList>
    </citation>
    <scope>IDENTIFICATION</scope>
    <source>
        <strain evidence="6">Boxer</strain>
    </source>
</reference>
<dbReference type="FunCoup" id="A0A8I3MSC3">
    <property type="interactions" value="2237"/>
</dbReference>
<feature type="compositionally biased region" description="Basic and acidic residues" evidence="3">
    <location>
        <begin position="2236"/>
        <end position="2257"/>
    </location>
</feature>
<organism evidence="6 7">
    <name type="scientific">Canis lupus familiaris</name>
    <name type="common">Dog</name>
    <name type="synonym">Canis familiaris</name>
    <dbReference type="NCBI Taxonomy" id="9615"/>
    <lineage>
        <taxon>Eukaryota</taxon>
        <taxon>Metazoa</taxon>
        <taxon>Chordata</taxon>
        <taxon>Craniata</taxon>
        <taxon>Vertebrata</taxon>
        <taxon>Euteleostomi</taxon>
        <taxon>Mammalia</taxon>
        <taxon>Eutheria</taxon>
        <taxon>Laurasiatheria</taxon>
        <taxon>Carnivora</taxon>
        <taxon>Caniformia</taxon>
        <taxon>Canidae</taxon>
        <taxon>Canis</taxon>
    </lineage>
</organism>
<feature type="region of interest" description="Disordered" evidence="3">
    <location>
        <begin position="1735"/>
        <end position="1759"/>
    </location>
</feature>
<dbReference type="Ensembl" id="ENSCAFT00845011423.1">
    <property type="protein sequence ID" value="ENSCAFP00845008921.1"/>
    <property type="gene ID" value="ENSCAFG00845006427.1"/>
</dbReference>
<feature type="region of interest" description="Disordered" evidence="3">
    <location>
        <begin position="2197"/>
        <end position="2402"/>
    </location>
</feature>
<feature type="region of interest" description="Disordered" evidence="3">
    <location>
        <begin position="1319"/>
        <end position="1339"/>
    </location>
</feature>
<feature type="compositionally biased region" description="Polar residues" evidence="3">
    <location>
        <begin position="1552"/>
        <end position="1566"/>
    </location>
</feature>
<evidence type="ECO:0000313" key="6">
    <source>
        <dbReference type="Ensembl" id="ENSCAFP00845008921.1"/>
    </source>
</evidence>
<feature type="compositionally biased region" description="Basic and acidic residues" evidence="3">
    <location>
        <begin position="1525"/>
        <end position="1536"/>
    </location>
</feature>
<dbReference type="Reactome" id="R-CFA-68877">
    <property type="pathway name" value="Mitotic Prometaphase"/>
</dbReference>
<dbReference type="GeneTree" id="ENSGT00390000018900"/>
<feature type="region of interest" description="Disordered" evidence="3">
    <location>
        <begin position="1477"/>
        <end position="1497"/>
    </location>
</feature>
<feature type="domain" description="ELYS-like" evidence="4">
    <location>
        <begin position="968"/>
        <end position="1190"/>
    </location>
</feature>
<dbReference type="Pfam" id="PF13934">
    <property type="entry name" value="ELYS"/>
    <property type="match status" value="1"/>
</dbReference>
<feature type="region of interest" description="Disordered" evidence="3">
    <location>
        <begin position="1601"/>
        <end position="1622"/>
    </location>
</feature>
<dbReference type="Reactome" id="R-CFA-141444">
    <property type="pathway name" value="Amplification of signal from unattached kinetochores via a MAD2 inhibitory signal"/>
</dbReference>
<feature type="region of interest" description="Disordered" evidence="3">
    <location>
        <begin position="1"/>
        <end position="54"/>
    </location>
</feature>
<comment type="subcellular location">
    <subcellularLocation>
        <location evidence="1">Nucleus</location>
    </subcellularLocation>
</comment>
<dbReference type="GO" id="GO:0005737">
    <property type="term" value="C:cytoplasm"/>
    <property type="evidence" value="ECO:0007669"/>
    <property type="project" value="Ensembl"/>
</dbReference>
<dbReference type="PANTHER" id="PTHR21583:SF8">
    <property type="entry name" value="PROTEIN ELYS"/>
    <property type="match status" value="1"/>
</dbReference>
<dbReference type="Reactome" id="R-CFA-9648025">
    <property type="pathway name" value="EML4 and NUDC in mitotic spindle formation"/>
</dbReference>
<dbReference type="Reactome" id="R-CFA-2500257">
    <property type="pathway name" value="Resolution of Sister Chromatid Cohesion"/>
</dbReference>